<evidence type="ECO:0000313" key="4">
    <source>
        <dbReference type="EMBL" id="GEO33666.1"/>
    </source>
</evidence>
<dbReference type="SMART" id="SM00448">
    <property type="entry name" value="REC"/>
    <property type="match status" value="1"/>
</dbReference>
<dbReference type="PANTHER" id="PTHR44591">
    <property type="entry name" value="STRESS RESPONSE REGULATOR PROTEIN 1"/>
    <property type="match status" value="1"/>
</dbReference>
<evidence type="ECO:0000256" key="1">
    <source>
        <dbReference type="ARBA" id="ARBA00022553"/>
    </source>
</evidence>
<organism evidence="4 5">
    <name type="scientific">Cellulomonas aerilata</name>
    <dbReference type="NCBI Taxonomy" id="515326"/>
    <lineage>
        <taxon>Bacteria</taxon>
        <taxon>Bacillati</taxon>
        <taxon>Actinomycetota</taxon>
        <taxon>Actinomycetes</taxon>
        <taxon>Micrococcales</taxon>
        <taxon>Cellulomonadaceae</taxon>
        <taxon>Cellulomonas</taxon>
    </lineage>
</organism>
<dbReference type="InterPro" id="IPR050595">
    <property type="entry name" value="Bact_response_regulator"/>
</dbReference>
<dbReference type="PROSITE" id="PS50110">
    <property type="entry name" value="RESPONSE_REGULATORY"/>
    <property type="match status" value="1"/>
</dbReference>
<accession>A0A512DB05</accession>
<dbReference type="Pfam" id="PF00072">
    <property type="entry name" value="Response_reg"/>
    <property type="match status" value="1"/>
</dbReference>
<dbReference type="InterPro" id="IPR001789">
    <property type="entry name" value="Sig_transdc_resp-reg_receiver"/>
</dbReference>
<sequence>MTRTVLVVDDEPDIRELVRAALEHLAGWRVLVASGGQEALALAAAEQPEAILLDVMMPGMDGPEAARRLGEDPRTRTIPVVMLTAKAMSVPDVTADPGPVVGVLAKPFDVLTLAGEVEQILGWAS</sequence>
<dbReference type="PANTHER" id="PTHR44591:SF22">
    <property type="entry name" value="CHEY SUBFAMILY"/>
    <property type="match status" value="1"/>
</dbReference>
<dbReference type="InterPro" id="IPR011006">
    <property type="entry name" value="CheY-like_superfamily"/>
</dbReference>
<dbReference type="RefSeq" id="WP_146901997.1">
    <property type="nucleotide sequence ID" value="NZ_BAAARM010000002.1"/>
</dbReference>
<feature type="domain" description="Response regulatory" evidence="3">
    <location>
        <begin position="4"/>
        <end position="121"/>
    </location>
</feature>
<keyword evidence="1 2" id="KW-0597">Phosphoprotein</keyword>
<evidence type="ECO:0000313" key="5">
    <source>
        <dbReference type="Proteomes" id="UP000321181"/>
    </source>
</evidence>
<dbReference type="EMBL" id="BJYY01000011">
    <property type="protein sequence ID" value="GEO33666.1"/>
    <property type="molecule type" value="Genomic_DNA"/>
</dbReference>
<reference evidence="4 5" key="1">
    <citation type="submission" date="2019-07" db="EMBL/GenBank/DDBJ databases">
        <title>Whole genome shotgun sequence of Cellulomonas aerilata NBRC 106308.</title>
        <authorList>
            <person name="Hosoyama A."/>
            <person name="Uohara A."/>
            <person name="Ohji S."/>
            <person name="Ichikawa N."/>
        </authorList>
    </citation>
    <scope>NUCLEOTIDE SEQUENCE [LARGE SCALE GENOMIC DNA]</scope>
    <source>
        <strain evidence="4 5">NBRC 106308</strain>
    </source>
</reference>
<name>A0A512DB05_9CELL</name>
<evidence type="ECO:0000256" key="2">
    <source>
        <dbReference type="PROSITE-ProRule" id="PRU00169"/>
    </source>
</evidence>
<protein>
    <submittedName>
        <fullName evidence="4">Response regulator</fullName>
    </submittedName>
</protein>
<proteinExistence type="predicted"/>
<dbReference type="AlphaFoldDB" id="A0A512DB05"/>
<dbReference type="Gene3D" id="3.40.50.2300">
    <property type="match status" value="1"/>
</dbReference>
<dbReference type="GO" id="GO:0000160">
    <property type="term" value="P:phosphorelay signal transduction system"/>
    <property type="evidence" value="ECO:0007669"/>
    <property type="project" value="InterPro"/>
</dbReference>
<dbReference type="SUPFAM" id="SSF52172">
    <property type="entry name" value="CheY-like"/>
    <property type="match status" value="1"/>
</dbReference>
<dbReference type="OrthoDB" id="3197131at2"/>
<evidence type="ECO:0000259" key="3">
    <source>
        <dbReference type="PROSITE" id="PS50110"/>
    </source>
</evidence>
<dbReference type="Proteomes" id="UP000321181">
    <property type="component" value="Unassembled WGS sequence"/>
</dbReference>
<keyword evidence="5" id="KW-1185">Reference proteome</keyword>
<comment type="caution">
    <text evidence="4">The sequence shown here is derived from an EMBL/GenBank/DDBJ whole genome shotgun (WGS) entry which is preliminary data.</text>
</comment>
<gene>
    <name evidence="4" type="ORF">CAE01nite_13910</name>
</gene>
<feature type="modified residue" description="4-aspartylphosphate" evidence="2">
    <location>
        <position position="54"/>
    </location>
</feature>